<evidence type="ECO:0000256" key="4">
    <source>
        <dbReference type="ARBA" id="ARBA00022491"/>
    </source>
</evidence>
<dbReference type="InterPro" id="IPR041285">
    <property type="entry name" value="MID_MedPIWI"/>
</dbReference>
<feature type="domain" description="MID" evidence="12">
    <location>
        <begin position="1034"/>
        <end position="1291"/>
    </location>
</feature>
<dbReference type="GO" id="GO:0003713">
    <property type="term" value="F:transcription coactivator activity"/>
    <property type="evidence" value="ECO:0007669"/>
    <property type="project" value="TreeGrafter"/>
</dbReference>
<dbReference type="Proteomes" id="UP001497525">
    <property type="component" value="Unassembled WGS sequence"/>
</dbReference>
<dbReference type="PANTHER" id="PTHR48249:SF3">
    <property type="entry name" value="MEDIATOR OF RNA POLYMERASE II TRANSCRIPTION SUBUNIT 13"/>
    <property type="match status" value="1"/>
</dbReference>
<name>A0AAV2TKU7_CALDB</name>
<comment type="subcellular location">
    <subcellularLocation>
        <location evidence="1 9">Nucleus</location>
    </subcellularLocation>
</comment>
<gene>
    <name evidence="13" type="ORF">CDAUBV1_LOCUS12693</name>
</gene>
<feature type="domain" description="Mediator complex subunit Med13 C-terminal" evidence="11">
    <location>
        <begin position="1792"/>
        <end position="1922"/>
    </location>
</feature>
<evidence type="ECO:0000259" key="12">
    <source>
        <dbReference type="Pfam" id="PF18296"/>
    </source>
</evidence>
<evidence type="ECO:0000313" key="13">
    <source>
        <dbReference type="EMBL" id="CAL5138072.1"/>
    </source>
</evidence>
<keyword evidence="8 9" id="KW-0539">Nucleus</keyword>
<sequence length="1934" mass="207892">MPTLPACSPVDRVNGCADIQRHLGFPHQLACCGPFHHNDVNVKQIRTTSLTAVDCRDHPKSPSTFTTAFLLAHDPSMPTLSPQQPASASGSLMPSVSWARQESSSGDSTLRSDQLMCNNSVVPASVPPSLPAVSTPTTKLDSSVDGSFVNSCVGLPVGLVTVGQSPSTIHNSQYARMPSCFSPPLSITKRPPYNAWLIDRANQECSSALEPASKPPHLNLEVADECEREQAHSHKNDVVQYLISKQNLPVSSALDNCCLSGDETTAFYYKRIHLTCNGYSKDDPRCHSDEPIDQSGLLTSVGPDNLSPDVLFEAVGSEPLDDDLNSPTSGTELLQGISPTVTSCSNKNNVFGRSVGGLLHKGVSLASSTGSGHVGPAELALMLPTPPSHDAPQPSPVDIILPTGARPSACSTTTDSPTSVNHTSMEPLTLTADSGLLSSPMHHQPLSPLPTHHAQGLLQLAKQSCIFSSSLFSPHDVVQDWSFVCPCAAYLGMASEYQMACNDLTAFTKSLPQVSLAYDHRAVYSKPSLASGFNEVTDGAGATQYQYMPSPTKETCLKNQQKSWLLSPNCQSNSKSALAQNSQLEACLLDGDLHHPASNTLNTGGTNMSLLKSSVSGHLITPAQSRSEELSDRLVGLLKADGVLMNLMLSDSMLNLFKDHNFDSCNICECTSSVLGAEIDIYLSNPVVAPTSTVFKTPRANLGGSVGGFGTHDLVGGSGFVFSHGCKCGFSAVMNQRCAVNGNLFYEDEMEVTNLSLRLDRDLTRPTYSVIPMYRQPSGWWCGSSSASSAHLVILQQVLGSPYDEFSVRQLTEYLRRMNLPSFFSSIKENMLEYDDSCALVAAALFESAKASDSDGSTDERLIERPLDQRVIMHPAYILKAQWRIPENHNDQIRLLTTIRPWLQEAISSTRLLESNYTVDGPLTWRAFHQLAGRGPDETCKPQPIPQLRVAGSDKEHLLISPFAVRDWDRLSLVPLSRPKQIAYVVVVPWDSDECQADLSSLISNNVTESETTSARMSSRETGTRASVNARNHSFIQHSLARFFRELSHTYENCRLGQHSPYFQPELNCPETAFVSVRPCAEQSLDNCSLSPELFRSLMNQLQNRCHHPAVFLTRLQAYVSAASYCTVTSLRDHGVTVNTTAGTCSSHSRSITKLFPPFGSSASNNEKNDSKIKIRSQNMNPSKERGNSSTSPSNGEGPLTTSLDTSLWGTSNDTYVVIYLINPFSQLCDISSELHRLVMQAFIGCADKILTSLPDLWRPRVTIQFLSLDQIMCDYLPRLRSIALAVYSSVNRYIEPTLINANRTLTGIGPSAEKEVISLEKEGYHRRSIRAPAYTLIGPQDFVCQADTSPPDPLDRSSVLFVAYCLSQDQQWLLASFTDEQGGVLDQTLINIRVPSSFFTNLENHRPHTSSERTIVSPRRIGLARLWDYIINFLSRTSNPWRLVIGRVGRLGHGELKGWNGLLGRKSLQDVNRFLRERCLTCNASATTPASLTNVPSLNGGAKTTLNLINTSAGANSCTHELPSLISACLVSLEPQSTFRIYPGVRLCSDDAWACGGGGGAGGGGGPGSGSGGNLGGGSCGGAGSSSWGSSASPFMMRTMTLLGSAIAPNDVPSTTHILVFPTSTSASGLSEHDASALNEVISGISQEDMNVLEWLRSGNNELAELDAPDGATAAILGDLDNPTGLGFDLPGLGGGVGGIGVNDHVGLDDPHDNILSHSDYGAGLRDPRAHDRISDSTGLHGLGSSAVDLGTGLNSAGGGSQGLHFDEQAAAAGSEYLNTMPFGIHDRTDEVTNLMQQPLAMGYYISTAPTGPLPSWFWSSCPHSSLQYPVCLKSALHLQTSLVGVDDAAAAAVGAPPSATTPGSGGPGVAASEKPSHLLDSTSTCDVLRYVLEAYNALSWLTINPVTNDRRSCLPIHMLILCQLYHGLEAYT</sequence>
<feature type="region of interest" description="Disordered" evidence="10">
    <location>
        <begin position="76"/>
        <end position="112"/>
    </location>
</feature>
<dbReference type="GO" id="GO:0045944">
    <property type="term" value="P:positive regulation of transcription by RNA polymerase II"/>
    <property type="evidence" value="ECO:0007669"/>
    <property type="project" value="TreeGrafter"/>
</dbReference>
<evidence type="ECO:0000313" key="14">
    <source>
        <dbReference type="Proteomes" id="UP001497525"/>
    </source>
</evidence>
<comment type="subunit">
    <text evidence="9">Component of the Mediator complex.</text>
</comment>
<evidence type="ECO:0000256" key="7">
    <source>
        <dbReference type="ARBA" id="ARBA00023163"/>
    </source>
</evidence>
<dbReference type="InterPro" id="IPR009401">
    <property type="entry name" value="Med13_C"/>
</dbReference>
<reference evidence="13" key="1">
    <citation type="submission" date="2024-06" db="EMBL/GenBank/DDBJ databases">
        <authorList>
            <person name="Liu X."/>
            <person name="Lenzi L."/>
            <person name="Haldenby T S."/>
            <person name="Uol C."/>
        </authorList>
    </citation>
    <scope>NUCLEOTIDE SEQUENCE</scope>
</reference>
<keyword evidence="4 9" id="KW-0678">Repressor</keyword>
<feature type="compositionally biased region" description="Polar residues" evidence="10">
    <location>
        <begin position="1176"/>
        <end position="1203"/>
    </location>
</feature>
<keyword evidence="7 9" id="KW-0804">Transcription</keyword>
<dbReference type="PANTHER" id="PTHR48249">
    <property type="entry name" value="MEDIATOR OF RNA POLYMERASE II TRANSCRIPTION SUBUNIT 13"/>
    <property type="match status" value="1"/>
</dbReference>
<evidence type="ECO:0000256" key="9">
    <source>
        <dbReference type="RuleBase" id="RU364134"/>
    </source>
</evidence>
<dbReference type="InterPro" id="IPR051139">
    <property type="entry name" value="Mediator_complx_sub13"/>
</dbReference>
<evidence type="ECO:0000256" key="1">
    <source>
        <dbReference type="ARBA" id="ARBA00004123"/>
    </source>
</evidence>
<evidence type="ECO:0000256" key="2">
    <source>
        <dbReference type="ARBA" id="ARBA00009354"/>
    </source>
</evidence>
<evidence type="ECO:0000256" key="8">
    <source>
        <dbReference type="ARBA" id="ARBA00023242"/>
    </source>
</evidence>
<comment type="similarity">
    <text evidence="2 9">Belongs to the Mediator complex subunit 13 family.</text>
</comment>
<organism evidence="13 14">
    <name type="scientific">Calicophoron daubneyi</name>
    <name type="common">Rumen fluke</name>
    <name type="synonym">Paramphistomum daubneyi</name>
    <dbReference type="NCBI Taxonomy" id="300641"/>
    <lineage>
        <taxon>Eukaryota</taxon>
        <taxon>Metazoa</taxon>
        <taxon>Spiralia</taxon>
        <taxon>Lophotrochozoa</taxon>
        <taxon>Platyhelminthes</taxon>
        <taxon>Trematoda</taxon>
        <taxon>Digenea</taxon>
        <taxon>Plagiorchiida</taxon>
        <taxon>Pronocephalata</taxon>
        <taxon>Paramphistomoidea</taxon>
        <taxon>Paramphistomidae</taxon>
        <taxon>Calicophoron</taxon>
    </lineage>
</organism>
<evidence type="ECO:0000256" key="6">
    <source>
        <dbReference type="ARBA" id="ARBA00023159"/>
    </source>
</evidence>
<accession>A0AAV2TKU7</accession>
<comment type="caution">
    <text evidence="13">The sequence shown here is derived from an EMBL/GenBank/DDBJ whole genome shotgun (WGS) entry which is preliminary data.</text>
</comment>
<keyword evidence="5 9" id="KW-0805">Transcription regulation</keyword>
<dbReference type="EMBL" id="CAXLJL010000478">
    <property type="protein sequence ID" value="CAL5138072.1"/>
    <property type="molecule type" value="Genomic_DNA"/>
</dbReference>
<evidence type="ECO:0000256" key="3">
    <source>
        <dbReference type="ARBA" id="ARBA00019618"/>
    </source>
</evidence>
<dbReference type="Pfam" id="PF18296">
    <property type="entry name" value="MID_MedPIWI"/>
    <property type="match status" value="1"/>
</dbReference>
<feature type="domain" description="Mediator complex subunit Med13 C-terminal" evidence="11">
    <location>
        <begin position="1332"/>
        <end position="1544"/>
    </location>
</feature>
<dbReference type="GO" id="GO:0016592">
    <property type="term" value="C:mediator complex"/>
    <property type="evidence" value="ECO:0007669"/>
    <property type="project" value="InterPro"/>
</dbReference>
<dbReference type="Pfam" id="PF06333">
    <property type="entry name" value="Med13_C"/>
    <property type="match status" value="2"/>
</dbReference>
<evidence type="ECO:0000256" key="5">
    <source>
        <dbReference type="ARBA" id="ARBA00023015"/>
    </source>
</evidence>
<evidence type="ECO:0000256" key="10">
    <source>
        <dbReference type="SAM" id="MobiDB-lite"/>
    </source>
</evidence>
<feature type="region of interest" description="Disordered" evidence="10">
    <location>
        <begin position="1856"/>
        <end position="1878"/>
    </location>
</feature>
<feature type="compositionally biased region" description="Polar residues" evidence="10">
    <location>
        <begin position="78"/>
        <end position="112"/>
    </location>
</feature>
<proteinExistence type="inferred from homology"/>
<evidence type="ECO:0000259" key="11">
    <source>
        <dbReference type="Pfam" id="PF06333"/>
    </source>
</evidence>
<feature type="region of interest" description="Disordered" evidence="10">
    <location>
        <begin position="1157"/>
        <end position="1203"/>
    </location>
</feature>
<comment type="function">
    <text evidence="9">Component of the Mediator complex, a coactivator involved in regulated transcription of nearly all RNA polymerase II-dependent genes. Mediator functions as a bridge to convey information from gene-specific regulatory proteins to the basal RNA polymerase II transcription machinery. Mediator is recruited to promoters by direct interactions with regulatory proteins and serves as a scaffold for the assembly of a functional preinitiation complex with RNA polymerase II and the general transcription factors.</text>
</comment>
<keyword evidence="6 9" id="KW-0010">Activator</keyword>
<protein>
    <recommendedName>
        <fullName evidence="3 9">Mediator of RNA polymerase II transcription subunit 13</fullName>
    </recommendedName>
</protein>